<dbReference type="GO" id="GO:0005524">
    <property type="term" value="F:ATP binding"/>
    <property type="evidence" value="ECO:0007669"/>
    <property type="project" value="UniProtKB-UniRule"/>
</dbReference>
<name>A0ABD1H1S1_SALDI</name>
<dbReference type="SUPFAM" id="SSF51110">
    <property type="entry name" value="alpha-D-mannose-specific plant lectins"/>
    <property type="match status" value="1"/>
</dbReference>
<evidence type="ECO:0000256" key="18">
    <source>
        <dbReference type="PIRNR" id="PIRNR000641"/>
    </source>
</evidence>
<evidence type="ECO:0000256" key="5">
    <source>
        <dbReference type="ARBA" id="ARBA00022692"/>
    </source>
</evidence>
<dbReference type="InterPro" id="IPR000719">
    <property type="entry name" value="Prot_kinase_dom"/>
</dbReference>
<dbReference type="FunFam" id="3.30.200.20:FF:000059">
    <property type="entry name" value="S-receptor-like serine/threonine-protein kinase"/>
    <property type="match status" value="1"/>
</dbReference>
<dbReference type="PROSITE" id="PS00108">
    <property type="entry name" value="PROTEIN_KINASE_ST"/>
    <property type="match status" value="1"/>
</dbReference>
<feature type="signal peptide" evidence="21">
    <location>
        <begin position="1"/>
        <end position="25"/>
    </location>
</feature>
<evidence type="ECO:0000256" key="4">
    <source>
        <dbReference type="ARBA" id="ARBA00022679"/>
    </source>
</evidence>
<feature type="chain" id="PRO_5044830733" description="Receptor-like serine/threonine-protein kinase" evidence="21">
    <location>
        <begin position="26"/>
        <end position="799"/>
    </location>
</feature>
<evidence type="ECO:0000256" key="2">
    <source>
        <dbReference type="ARBA" id="ARBA00022527"/>
    </source>
</evidence>
<dbReference type="CDD" id="cd00028">
    <property type="entry name" value="B_lectin"/>
    <property type="match status" value="1"/>
</dbReference>
<dbReference type="Proteomes" id="UP001567538">
    <property type="component" value="Unassembled WGS sequence"/>
</dbReference>
<evidence type="ECO:0000256" key="19">
    <source>
        <dbReference type="PROSITE-ProRule" id="PRU10141"/>
    </source>
</evidence>
<evidence type="ECO:0000256" key="16">
    <source>
        <dbReference type="ARBA" id="ARBA00047899"/>
    </source>
</evidence>
<keyword evidence="15" id="KW-0325">Glycoprotein</keyword>
<keyword evidence="13" id="KW-1015">Disulfide bond</keyword>
<comment type="catalytic activity">
    <reaction evidence="17 18">
        <text>L-seryl-[protein] + ATP = O-phospho-L-seryl-[protein] + ADP + H(+)</text>
        <dbReference type="Rhea" id="RHEA:17989"/>
        <dbReference type="Rhea" id="RHEA-COMP:9863"/>
        <dbReference type="Rhea" id="RHEA-COMP:11604"/>
        <dbReference type="ChEBI" id="CHEBI:15378"/>
        <dbReference type="ChEBI" id="CHEBI:29999"/>
        <dbReference type="ChEBI" id="CHEBI:30616"/>
        <dbReference type="ChEBI" id="CHEBI:83421"/>
        <dbReference type="ChEBI" id="CHEBI:456216"/>
        <dbReference type="EC" id="2.7.11.1"/>
    </reaction>
</comment>
<evidence type="ECO:0000256" key="1">
    <source>
        <dbReference type="ARBA" id="ARBA00004479"/>
    </source>
</evidence>
<dbReference type="AlphaFoldDB" id="A0ABD1H1S1"/>
<keyword evidence="3" id="KW-0245">EGF-like domain</keyword>
<evidence type="ECO:0000256" key="8">
    <source>
        <dbReference type="ARBA" id="ARBA00022741"/>
    </source>
</evidence>
<dbReference type="FunFam" id="2.90.10.10:FF:000041">
    <property type="entry name" value="Uncharacterized protein"/>
    <property type="match status" value="1"/>
</dbReference>
<dbReference type="Gene3D" id="2.90.10.10">
    <property type="entry name" value="Bulb-type lectin domain"/>
    <property type="match status" value="1"/>
</dbReference>
<keyword evidence="7" id="KW-0430">Lectin</keyword>
<gene>
    <name evidence="24" type="ORF">AAHA92_18327</name>
</gene>
<dbReference type="PROSITE" id="PS00107">
    <property type="entry name" value="PROTEIN_KINASE_ATP"/>
    <property type="match status" value="1"/>
</dbReference>
<keyword evidence="25" id="KW-1185">Reference proteome</keyword>
<evidence type="ECO:0000256" key="17">
    <source>
        <dbReference type="ARBA" id="ARBA00048679"/>
    </source>
</evidence>
<evidence type="ECO:0000256" key="12">
    <source>
        <dbReference type="ARBA" id="ARBA00023136"/>
    </source>
</evidence>
<protein>
    <recommendedName>
        <fullName evidence="18">Receptor-like serine/threonine-protein kinase</fullName>
        <ecNumber evidence="18">2.7.11.1</ecNumber>
    </recommendedName>
</protein>
<evidence type="ECO:0000259" key="23">
    <source>
        <dbReference type="PROSITE" id="PS50927"/>
    </source>
</evidence>
<comment type="caution">
    <text evidence="24">The sequence shown here is derived from an EMBL/GenBank/DDBJ whole genome shotgun (WGS) entry which is preliminary data.</text>
</comment>
<keyword evidence="11 20" id="KW-1133">Transmembrane helix</keyword>
<comment type="subcellular location">
    <subcellularLocation>
        <location evidence="1">Membrane</location>
        <topology evidence="1">Single-pass type I membrane protein</topology>
    </subcellularLocation>
</comment>
<dbReference type="PANTHER" id="PTHR47976">
    <property type="entry name" value="G-TYPE LECTIN S-RECEPTOR-LIKE SERINE/THREONINE-PROTEIN KINASE SD2-5"/>
    <property type="match status" value="1"/>
</dbReference>
<dbReference type="GO" id="GO:0030246">
    <property type="term" value="F:carbohydrate binding"/>
    <property type="evidence" value="ECO:0007669"/>
    <property type="project" value="UniProtKB-KW"/>
</dbReference>
<feature type="binding site" evidence="19">
    <location>
        <position position="541"/>
    </location>
    <ligand>
        <name>ATP</name>
        <dbReference type="ChEBI" id="CHEBI:30616"/>
    </ligand>
</feature>
<comment type="similarity">
    <text evidence="18">Belongs to the protein kinase superfamily. Ser/Thr protein kinase family.</text>
</comment>
<dbReference type="InterPro" id="IPR024171">
    <property type="entry name" value="SRK-like_kinase"/>
</dbReference>
<evidence type="ECO:0000256" key="9">
    <source>
        <dbReference type="ARBA" id="ARBA00022777"/>
    </source>
</evidence>
<dbReference type="Gene3D" id="1.10.510.10">
    <property type="entry name" value="Transferase(Phosphotransferase) domain 1"/>
    <property type="match status" value="1"/>
</dbReference>
<dbReference type="GO" id="GO:0004674">
    <property type="term" value="F:protein serine/threonine kinase activity"/>
    <property type="evidence" value="ECO:0007669"/>
    <property type="project" value="UniProtKB-KW"/>
</dbReference>
<dbReference type="CDD" id="cd14066">
    <property type="entry name" value="STKc_IRAK"/>
    <property type="match status" value="1"/>
</dbReference>
<dbReference type="FunFam" id="2.90.10.10:FF:000013">
    <property type="entry name" value="G-type lectin S-receptor-like serine/threonine-protein kinase LECRK1"/>
    <property type="match status" value="1"/>
</dbReference>
<keyword evidence="6 21" id="KW-0732">Signal</keyword>
<dbReference type="EC" id="2.7.11.1" evidence="18"/>
<accession>A0ABD1H1S1</accession>
<dbReference type="PIRSF" id="PIRSF000641">
    <property type="entry name" value="SRK"/>
    <property type="match status" value="1"/>
</dbReference>
<dbReference type="InterPro" id="IPR008271">
    <property type="entry name" value="Ser/Thr_kinase_AS"/>
</dbReference>
<dbReference type="Pfam" id="PF01453">
    <property type="entry name" value="B_lectin"/>
    <property type="match status" value="1"/>
</dbReference>
<evidence type="ECO:0000256" key="7">
    <source>
        <dbReference type="ARBA" id="ARBA00022734"/>
    </source>
</evidence>
<feature type="domain" description="Protein kinase" evidence="22">
    <location>
        <begin position="510"/>
        <end position="799"/>
    </location>
</feature>
<evidence type="ECO:0000313" key="24">
    <source>
        <dbReference type="EMBL" id="KAL1550354.1"/>
    </source>
</evidence>
<reference evidence="24 25" key="1">
    <citation type="submission" date="2024-06" db="EMBL/GenBank/DDBJ databases">
        <title>A chromosome level genome sequence of Diviner's sage (Salvia divinorum).</title>
        <authorList>
            <person name="Ford S.A."/>
            <person name="Ro D.-K."/>
            <person name="Ness R.W."/>
            <person name="Phillips M.A."/>
        </authorList>
    </citation>
    <scope>NUCLEOTIDE SEQUENCE [LARGE SCALE GENOMIC DNA]</scope>
    <source>
        <strain evidence="24">SAF-2024a</strain>
        <tissue evidence="24">Leaf</tissue>
    </source>
</reference>
<dbReference type="Gene3D" id="3.30.200.20">
    <property type="entry name" value="Phosphorylase Kinase, domain 1"/>
    <property type="match status" value="1"/>
</dbReference>
<evidence type="ECO:0000256" key="15">
    <source>
        <dbReference type="ARBA" id="ARBA00023180"/>
    </source>
</evidence>
<dbReference type="InterPro" id="IPR011009">
    <property type="entry name" value="Kinase-like_dom_sf"/>
</dbReference>
<dbReference type="SUPFAM" id="SSF56112">
    <property type="entry name" value="Protein kinase-like (PK-like)"/>
    <property type="match status" value="1"/>
</dbReference>
<dbReference type="PROSITE" id="PS50927">
    <property type="entry name" value="BULB_LECTIN"/>
    <property type="match status" value="1"/>
</dbReference>
<feature type="transmembrane region" description="Helical" evidence="20">
    <location>
        <begin position="449"/>
        <end position="476"/>
    </location>
</feature>
<dbReference type="FunFam" id="1.10.510.10:FF:000237">
    <property type="entry name" value="G-type lectin S-receptor-like serine/threonine-protein kinase"/>
    <property type="match status" value="1"/>
</dbReference>
<proteinExistence type="inferred from homology"/>
<dbReference type="PANTHER" id="PTHR47976:SF108">
    <property type="entry name" value="G-TYPE LECTIN S-RECEPTOR-LIKE SERINE_THREONINE-PROTEIN KINASE LECRK1"/>
    <property type="match status" value="1"/>
</dbReference>
<keyword evidence="8 18" id="KW-0547">Nucleotide-binding</keyword>
<comment type="catalytic activity">
    <reaction evidence="16 18">
        <text>L-threonyl-[protein] + ATP = O-phospho-L-threonyl-[protein] + ADP + H(+)</text>
        <dbReference type="Rhea" id="RHEA:46608"/>
        <dbReference type="Rhea" id="RHEA-COMP:11060"/>
        <dbReference type="Rhea" id="RHEA-COMP:11605"/>
        <dbReference type="ChEBI" id="CHEBI:15378"/>
        <dbReference type="ChEBI" id="CHEBI:30013"/>
        <dbReference type="ChEBI" id="CHEBI:30616"/>
        <dbReference type="ChEBI" id="CHEBI:61977"/>
        <dbReference type="ChEBI" id="CHEBI:456216"/>
        <dbReference type="EC" id="2.7.11.1"/>
    </reaction>
</comment>
<evidence type="ECO:0000256" key="21">
    <source>
        <dbReference type="SAM" id="SignalP"/>
    </source>
</evidence>
<evidence type="ECO:0000256" key="13">
    <source>
        <dbReference type="ARBA" id="ARBA00023157"/>
    </source>
</evidence>
<dbReference type="InterPro" id="IPR051343">
    <property type="entry name" value="G-type_lectin_kinases/EP1-like"/>
</dbReference>
<keyword evidence="9 18" id="KW-0418">Kinase</keyword>
<dbReference type="Pfam" id="PF00069">
    <property type="entry name" value="Pkinase"/>
    <property type="match status" value="1"/>
</dbReference>
<keyword evidence="10 18" id="KW-0067">ATP-binding</keyword>
<keyword evidence="14" id="KW-0675">Receptor</keyword>
<dbReference type="FunFam" id="2.90.10.30:FF:000001">
    <property type="entry name" value="Serine/threonine-protein kinase"/>
    <property type="match status" value="1"/>
</dbReference>
<feature type="domain" description="Bulb-type lectin" evidence="23">
    <location>
        <begin position="28"/>
        <end position="148"/>
    </location>
</feature>
<evidence type="ECO:0000256" key="3">
    <source>
        <dbReference type="ARBA" id="ARBA00022536"/>
    </source>
</evidence>
<dbReference type="Gene3D" id="2.90.10.30">
    <property type="match status" value="1"/>
</dbReference>
<evidence type="ECO:0000256" key="11">
    <source>
        <dbReference type="ARBA" id="ARBA00022989"/>
    </source>
</evidence>
<dbReference type="SMART" id="SM00220">
    <property type="entry name" value="S_TKc"/>
    <property type="match status" value="1"/>
</dbReference>
<keyword evidence="2 18" id="KW-0723">Serine/threonine-protein kinase</keyword>
<evidence type="ECO:0000256" key="6">
    <source>
        <dbReference type="ARBA" id="ARBA00022729"/>
    </source>
</evidence>
<dbReference type="EMBL" id="JBEAFC010000007">
    <property type="protein sequence ID" value="KAL1550354.1"/>
    <property type="molecule type" value="Genomic_DNA"/>
</dbReference>
<sequence>MASSPSRTDMLFMTIMLLLPILATAQPRTNVTLGSSLVANSANSTWLSPSAEFAFGFQQTAPKGGYLLAIWFHQIPEKTIIWSANRDDLAPEGSRVQLAANGTLQLNDPSGRQIWAADPGNASYAAMLDTGNFALFTAASVNLWQTFDQPTDTLLPTQILNQGGELISSFSDKNFSRGRFLFTLQTDGNLVWYTRNFPMNDIIRAYMATATVGDGFRLIFNQTGYFNLVARNGTLLSNLFSILGASTLQYYQRLTLEYDGVLRHYLYPKSDNTTGGRPRAWSVQDILPSNICTQVRQDTGGGACGLNSLCSMGTDQRPRCSCPFDYSLIDPNDLWSGCKKDFLPHSCDPESHDSDLFMFKDMPDADWPDSDYAHFNPVSEDWCRQQCLTDCFCDVAIYRNADCWKKRIPLSNGKIDPGVQGKALIKVRAKNATVLDPLGSKPGKRNTRLGVIIAGAVLLASSVFLNVVLFASKLFLAGKKSKKVENEGSIVYPGLNIRCFSFKELEEATDGFCLELGNGAYSTVYKGVLIEENGKMIAVKKLTRMADDADQEFKAEVSSISRTNHKNLVQLLGYCAEGQNRLLVYEFMSNGSLANVLFTKSLKPNWHTRLQIAFSVARGICYLHEECSTQIMHCDIKPQNVLLDDAHTAKISDFGLAKLLKADQTRTTTAIRGTRGYVAPEWFRNMPITVKVDVYSYGVLLLELLCCRKNFEPDVEDERRILSDWAYDCCCDGTVAEMVVELEDEEMRDDIMRFERMVKIGMWCIQEDPELRPQMKRVVHMLEGSAQVPPPPDPSSPFL</sequence>
<evidence type="ECO:0000256" key="14">
    <source>
        <dbReference type="ARBA" id="ARBA00023170"/>
    </source>
</evidence>
<keyword evidence="12 20" id="KW-0472">Membrane</keyword>
<dbReference type="CDD" id="cd01098">
    <property type="entry name" value="PAN_AP_plant"/>
    <property type="match status" value="1"/>
</dbReference>
<dbReference type="InterPro" id="IPR036426">
    <property type="entry name" value="Bulb-type_lectin_dom_sf"/>
</dbReference>
<evidence type="ECO:0000256" key="10">
    <source>
        <dbReference type="ARBA" id="ARBA00022840"/>
    </source>
</evidence>
<dbReference type="SMART" id="SM00108">
    <property type="entry name" value="B_lectin"/>
    <property type="match status" value="1"/>
</dbReference>
<evidence type="ECO:0000313" key="25">
    <source>
        <dbReference type="Proteomes" id="UP001567538"/>
    </source>
</evidence>
<evidence type="ECO:0000256" key="20">
    <source>
        <dbReference type="SAM" id="Phobius"/>
    </source>
</evidence>
<dbReference type="GO" id="GO:0016020">
    <property type="term" value="C:membrane"/>
    <property type="evidence" value="ECO:0007669"/>
    <property type="project" value="UniProtKB-SubCell"/>
</dbReference>
<keyword evidence="4 18" id="KW-0808">Transferase</keyword>
<dbReference type="PROSITE" id="PS50011">
    <property type="entry name" value="PROTEIN_KINASE_DOM"/>
    <property type="match status" value="1"/>
</dbReference>
<keyword evidence="5 20" id="KW-0812">Transmembrane</keyword>
<dbReference type="InterPro" id="IPR001480">
    <property type="entry name" value="Bulb-type_lectin_dom"/>
</dbReference>
<evidence type="ECO:0000259" key="22">
    <source>
        <dbReference type="PROSITE" id="PS50011"/>
    </source>
</evidence>
<organism evidence="24 25">
    <name type="scientific">Salvia divinorum</name>
    <name type="common">Maria pastora</name>
    <name type="synonym">Diviner's sage</name>
    <dbReference type="NCBI Taxonomy" id="28513"/>
    <lineage>
        <taxon>Eukaryota</taxon>
        <taxon>Viridiplantae</taxon>
        <taxon>Streptophyta</taxon>
        <taxon>Embryophyta</taxon>
        <taxon>Tracheophyta</taxon>
        <taxon>Spermatophyta</taxon>
        <taxon>Magnoliopsida</taxon>
        <taxon>eudicotyledons</taxon>
        <taxon>Gunneridae</taxon>
        <taxon>Pentapetalae</taxon>
        <taxon>asterids</taxon>
        <taxon>lamiids</taxon>
        <taxon>Lamiales</taxon>
        <taxon>Lamiaceae</taxon>
        <taxon>Nepetoideae</taxon>
        <taxon>Mentheae</taxon>
        <taxon>Salviinae</taxon>
        <taxon>Salvia</taxon>
        <taxon>Salvia subgen. Calosphace</taxon>
    </lineage>
</organism>
<dbReference type="InterPro" id="IPR017441">
    <property type="entry name" value="Protein_kinase_ATP_BS"/>
</dbReference>